<dbReference type="InterPro" id="IPR005467">
    <property type="entry name" value="His_kinase_dom"/>
</dbReference>
<organism evidence="10 11">
    <name type="scientific">Nannocystis pusilla</name>
    <dbReference type="NCBI Taxonomy" id="889268"/>
    <lineage>
        <taxon>Bacteria</taxon>
        <taxon>Pseudomonadati</taxon>
        <taxon>Myxococcota</taxon>
        <taxon>Polyangia</taxon>
        <taxon>Nannocystales</taxon>
        <taxon>Nannocystaceae</taxon>
        <taxon>Nannocystis</taxon>
    </lineage>
</organism>
<dbReference type="InterPro" id="IPR052162">
    <property type="entry name" value="Sensor_kinase/Photoreceptor"/>
</dbReference>
<dbReference type="CDD" id="cd00082">
    <property type="entry name" value="HisKA"/>
    <property type="match status" value="1"/>
</dbReference>
<evidence type="ECO:0000259" key="9">
    <source>
        <dbReference type="PROSITE" id="PS50113"/>
    </source>
</evidence>
<dbReference type="Pfam" id="PF08447">
    <property type="entry name" value="PAS_3"/>
    <property type="match status" value="3"/>
</dbReference>
<dbReference type="Pfam" id="PF02518">
    <property type="entry name" value="HATPase_c"/>
    <property type="match status" value="1"/>
</dbReference>
<dbReference type="EC" id="2.7.13.3" evidence="2"/>
<dbReference type="PANTHER" id="PTHR43304:SF1">
    <property type="entry name" value="PAC DOMAIN-CONTAINING PROTEIN"/>
    <property type="match status" value="1"/>
</dbReference>
<dbReference type="PANTHER" id="PTHR43304">
    <property type="entry name" value="PHYTOCHROME-LIKE PROTEIN CPH1"/>
    <property type="match status" value="1"/>
</dbReference>
<evidence type="ECO:0000256" key="6">
    <source>
        <dbReference type="SAM" id="MobiDB-lite"/>
    </source>
</evidence>
<dbReference type="InterPro" id="IPR036890">
    <property type="entry name" value="HATPase_C_sf"/>
</dbReference>
<dbReference type="InterPro" id="IPR000700">
    <property type="entry name" value="PAS-assoc_C"/>
</dbReference>
<dbReference type="Pfam" id="PF08448">
    <property type="entry name" value="PAS_4"/>
    <property type="match status" value="2"/>
</dbReference>
<dbReference type="InterPro" id="IPR001610">
    <property type="entry name" value="PAC"/>
</dbReference>
<dbReference type="RefSeq" id="WP_224197671.1">
    <property type="nucleotide sequence ID" value="NZ_JAIRAU010000059.1"/>
</dbReference>
<keyword evidence="3" id="KW-0597">Phosphoprotein</keyword>
<dbReference type="SUPFAM" id="SSF47384">
    <property type="entry name" value="Homodimeric domain of signal transducing histidine kinase"/>
    <property type="match status" value="1"/>
</dbReference>
<dbReference type="SUPFAM" id="SSF55874">
    <property type="entry name" value="ATPase domain of HSP90 chaperone/DNA topoisomerase II/histidine kinase"/>
    <property type="match status" value="1"/>
</dbReference>
<dbReference type="InterPro" id="IPR013656">
    <property type="entry name" value="PAS_4"/>
</dbReference>
<name>A0ABS7U5T6_9BACT</name>
<dbReference type="InterPro" id="IPR036097">
    <property type="entry name" value="HisK_dim/P_sf"/>
</dbReference>
<dbReference type="InterPro" id="IPR035965">
    <property type="entry name" value="PAS-like_dom_sf"/>
</dbReference>
<dbReference type="InterPro" id="IPR003661">
    <property type="entry name" value="HisK_dim/P_dom"/>
</dbReference>
<feature type="domain" description="PAC" evidence="9">
    <location>
        <begin position="333"/>
        <end position="384"/>
    </location>
</feature>
<dbReference type="Pfam" id="PF00512">
    <property type="entry name" value="HisKA"/>
    <property type="match status" value="1"/>
</dbReference>
<dbReference type="EMBL" id="JAIRAU010000059">
    <property type="protein sequence ID" value="MBZ5715932.1"/>
    <property type="molecule type" value="Genomic_DNA"/>
</dbReference>
<keyword evidence="11" id="KW-1185">Reference proteome</keyword>
<feature type="domain" description="Histidine kinase" evidence="7">
    <location>
        <begin position="649"/>
        <end position="862"/>
    </location>
</feature>
<evidence type="ECO:0000256" key="1">
    <source>
        <dbReference type="ARBA" id="ARBA00000085"/>
    </source>
</evidence>
<feature type="domain" description="PAS" evidence="8">
    <location>
        <begin position="260"/>
        <end position="330"/>
    </location>
</feature>
<dbReference type="PROSITE" id="PS50113">
    <property type="entry name" value="PAC"/>
    <property type="match status" value="4"/>
</dbReference>
<evidence type="ECO:0000313" key="11">
    <source>
        <dbReference type="Proteomes" id="UP001139031"/>
    </source>
</evidence>
<dbReference type="PROSITE" id="PS50112">
    <property type="entry name" value="PAS"/>
    <property type="match status" value="3"/>
</dbReference>
<feature type="domain" description="PAS" evidence="8">
    <location>
        <begin position="133"/>
        <end position="190"/>
    </location>
</feature>
<dbReference type="InterPro" id="IPR000014">
    <property type="entry name" value="PAS"/>
</dbReference>
<reference evidence="10" key="1">
    <citation type="submission" date="2021-08" db="EMBL/GenBank/DDBJ databases">
        <authorList>
            <person name="Stevens D.C."/>
        </authorList>
    </citation>
    <scope>NUCLEOTIDE SEQUENCE</scope>
    <source>
        <strain evidence="10">DSM 53165</strain>
    </source>
</reference>
<dbReference type="SMART" id="SM00387">
    <property type="entry name" value="HATPase_c"/>
    <property type="match status" value="1"/>
</dbReference>
<gene>
    <name evidence="10" type="ORF">K7C98_42445</name>
</gene>
<dbReference type="PRINTS" id="PR00344">
    <property type="entry name" value="BCTRLSENSOR"/>
</dbReference>
<evidence type="ECO:0000313" key="10">
    <source>
        <dbReference type="EMBL" id="MBZ5715932.1"/>
    </source>
</evidence>
<feature type="domain" description="PAC" evidence="9">
    <location>
        <begin position="207"/>
        <end position="259"/>
    </location>
</feature>
<keyword evidence="4" id="KW-0808">Transferase</keyword>
<keyword evidence="5" id="KW-0418">Kinase</keyword>
<dbReference type="PROSITE" id="PS50109">
    <property type="entry name" value="HIS_KIN"/>
    <property type="match status" value="1"/>
</dbReference>
<evidence type="ECO:0000256" key="3">
    <source>
        <dbReference type="ARBA" id="ARBA00022553"/>
    </source>
</evidence>
<feature type="domain" description="PAS" evidence="8">
    <location>
        <begin position="381"/>
        <end position="450"/>
    </location>
</feature>
<evidence type="ECO:0000256" key="2">
    <source>
        <dbReference type="ARBA" id="ARBA00012438"/>
    </source>
</evidence>
<dbReference type="SMART" id="SM00091">
    <property type="entry name" value="PAS"/>
    <property type="match status" value="5"/>
</dbReference>
<evidence type="ECO:0000259" key="7">
    <source>
        <dbReference type="PROSITE" id="PS50109"/>
    </source>
</evidence>
<dbReference type="SUPFAM" id="SSF55785">
    <property type="entry name" value="PYP-like sensor domain (PAS domain)"/>
    <property type="match status" value="5"/>
</dbReference>
<dbReference type="InterPro" id="IPR013655">
    <property type="entry name" value="PAS_fold_3"/>
</dbReference>
<proteinExistence type="predicted"/>
<dbReference type="SMART" id="SM00086">
    <property type="entry name" value="PAC"/>
    <property type="match status" value="4"/>
</dbReference>
<sequence>MPSERRTTGELLAASGAFAGDHDDLVECLEHSAVGIHVVDSTGTIVWVNPALCAALDRDVGDCVGRHAAELHADPHVFTDIWSRLRAGEPVPARAARLRGAAGACEVVLSASPGRDLHGALVGARFCARGPATPTATAALVAEAPLGIVRARLDGTILAVNPAVCDLLARRAAELVGCDLFALTHPDDRELDQDKFAQLCAAQIRNYVLTRRMLRGDGSLVWTRLHAAVARDGAGASQFWFGLVEDIDARHRAEEDRRRHERQYEILTRLSPVGIFLGAAETECVFVNAEWTRITGRTLPEVRGGAWRRAIHPDDVARVIAGCRRAFAEGQPFSGEWRMLRPDGTTVWVLGQFAEVPDGSAHKHYVGTITDITDRVRAELDRARLAVIVENAADALFLLNHDGTVAIWNPGAEKLLGHTGAEIRGRFIGDLVPGHGSEVQAAMRRVLAGDVVREIEAQVRRDDGSLIGVTVTACPVHDGEGRVSAISVILHDVTELKEIEQALRTSEARFRGLVEVTTQIVWATDPTGAAVEDSPGWRAFTGQTYEELRGWGWVNAILPGDRARVVAEWKAACAGREPFRSEYRLRRADGSYAVTEVRAVPMIGPDGRVREWVGVSVDVSDQRRVAEQREALVADLRRAMHYQEMFMAVLGHDLRSPLSAILMATSLGLRRRPDDRMRRVLQQIASSGQRMLRMIEQLLDVTRIRAAGGLEVRPTRADLAAICRTIIDEQHQANPAARVVLDARGETVGTWDVDRLSQMASNLIGNAIQHAEGAPVATVQVDGRDPAQVRFIVHNRGVIAPEMLGAIFDPFQRAAKDSTKTAGLGLGLYITEQIALAHGGSVAVESTRTGGTYFRVELPRHPKPATLSPPGARDEDGVPLLRGDVLG</sequence>
<dbReference type="InterPro" id="IPR004358">
    <property type="entry name" value="Sig_transdc_His_kin-like_C"/>
</dbReference>
<feature type="region of interest" description="Disordered" evidence="6">
    <location>
        <begin position="860"/>
        <end position="887"/>
    </location>
</feature>
<dbReference type="Proteomes" id="UP001139031">
    <property type="component" value="Unassembled WGS sequence"/>
</dbReference>
<feature type="domain" description="PAC" evidence="9">
    <location>
        <begin position="579"/>
        <end position="631"/>
    </location>
</feature>
<evidence type="ECO:0000256" key="5">
    <source>
        <dbReference type="ARBA" id="ARBA00022777"/>
    </source>
</evidence>
<dbReference type="Gene3D" id="3.30.450.20">
    <property type="entry name" value="PAS domain"/>
    <property type="match status" value="5"/>
</dbReference>
<dbReference type="CDD" id="cd00075">
    <property type="entry name" value="HATPase"/>
    <property type="match status" value="1"/>
</dbReference>
<feature type="domain" description="PAC" evidence="9">
    <location>
        <begin position="453"/>
        <end position="505"/>
    </location>
</feature>
<dbReference type="NCBIfam" id="TIGR00229">
    <property type="entry name" value="sensory_box"/>
    <property type="match status" value="4"/>
</dbReference>
<protein>
    <recommendedName>
        <fullName evidence="2">histidine kinase</fullName>
        <ecNumber evidence="2">2.7.13.3</ecNumber>
    </recommendedName>
</protein>
<evidence type="ECO:0000256" key="4">
    <source>
        <dbReference type="ARBA" id="ARBA00022679"/>
    </source>
</evidence>
<dbReference type="Gene3D" id="3.30.565.10">
    <property type="entry name" value="Histidine kinase-like ATPase, C-terminal domain"/>
    <property type="match status" value="1"/>
</dbReference>
<dbReference type="SMART" id="SM00388">
    <property type="entry name" value="HisKA"/>
    <property type="match status" value="1"/>
</dbReference>
<comment type="caution">
    <text evidence="10">The sequence shown here is derived from an EMBL/GenBank/DDBJ whole genome shotgun (WGS) entry which is preliminary data.</text>
</comment>
<accession>A0ABS7U5T6</accession>
<dbReference type="InterPro" id="IPR003594">
    <property type="entry name" value="HATPase_dom"/>
</dbReference>
<evidence type="ECO:0000259" key="8">
    <source>
        <dbReference type="PROSITE" id="PS50112"/>
    </source>
</evidence>
<comment type="catalytic activity">
    <reaction evidence="1">
        <text>ATP + protein L-histidine = ADP + protein N-phospho-L-histidine.</text>
        <dbReference type="EC" id="2.7.13.3"/>
    </reaction>
</comment>
<dbReference type="Gene3D" id="1.10.287.130">
    <property type="match status" value="1"/>
</dbReference>
<dbReference type="CDD" id="cd00130">
    <property type="entry name" value="PAS"/>
    <property type="match status" value="5"/>
</dbReference>